<reference evidence="2 3" key="1">
    <citation type="submission" date="2017-06" db="EMBL/GenBank/DDBJ databases">
        <title>Cmopartive genomic analysis of Ambrosia Fusariam Clade fungi.</title>
        <authorList>
            <person name="Stajich J.E."/>
            <person name="Carrillo J."/>
            <person name="Kijimoto T."/>
            <person name="Eskalen A."/>
            <person name="O'Donnell K."/>
            <person name="Kasson M."/>
        </authorList>
    </citation>
    <scope>NUCLEOTIDE SEQUENCE [LARGE SCALE GENOMIC DNA]</scope>
    <source>
        <strain evidence="2 3">NRRL 20438</strain>
    </source>
</reference>
<dbReference type="AlphaFoldDB" id="A0A428U3J5"/>
<keyword evidence="3" id="KW-1185">Reference proteome</keyword>
<dbReference type="Gene3D" id="3.30.420.40">
    <property type="match status" value="2"/>
</dbReference>
<feature type="compositionally biased region" description="Polar residues" evidence="1">
    <location>
        <begin position="281"/>
        <end position="298"/>
    </location>
</feature>
<dbReference type="Proteomes" id="UP000288429">
    <property type="component" value="Unassembled WGS sequence"/>
</dbReference>
<feature type="region of interest" description="Disordered" evidence="1">
    <location>
        <begin position="277"/>
        <end position="298"/>
    </location>
</feature>
<dbReference type="PANTHER" id="PTHR42749">
    <property type="entry name" value="CELL SHAPE-DETERMINING PROTEIN MREB"/>
    <property type="match status" value="1"/>
</dbReference>
<accession>A0A428U3J5</accession>
<evidence type="ECO:0000313" key="2">
    <source>
        <dbReference type="EMBL" id="RSM08857.1"/>
    </source>
</evidence>
<proteinExistence type="predicted"/>
<comment type="caution">
    <text evidence="2">The sequence shown here is derived from an EMBL/GenBank/DDBJ whole genome shotgun (WGS) entry which is preliminary data.</text>
</comment>
<evidence type="ECO:0000256" key="1">
    <source>
        <dbReference type="SAM" id="MobiDB-lite"/>
    </source>
</evidence>
<dbReference type="PANTHER" id="PTHR42749:SF1">
    <property type="entry name" value="CELL SHAPE-DETERMINING PROTEIN MREB"/>
    <property type="match status" value="1"/>
</dbReference>
<evidence type="ECO:0000313" key="3">
    <source>
        <dbReference type="Proteomes" id="UP000288429"/>
    </source>
</evidence>
<gene>
    <name evidence="2" type="ORF">CDV31_007996</name>
</gene>
<name>A0A428U3J5_9HYPO</name>
<dbReference type="SUPFAM" id="SSF53067">
    <property type="entry name" value="Actin-like ATPase domain"/>
    <property type="match status" value="2"/>
</dbReference>
<dbReference type="EMBL" id="NIZV01000102">
    <property type="protein sequence ID" value="RSM08857.1"/>
    <property type="molecule type" value="Genomic_DNA"/>
</dbReference>
<dbReference type="Gene3D" id="3.90.640.10">
    <property type="entry name" value="Actin, Chain A, domain 4"/>
    <property type="match status" value="1"/>
</dbReference>
<protein>
    <submittedName>
        <fullName evidence="2">Uncharacterized protein</fullName>
    </submittedName>
</protein>
<sequence length="896" mass="100261">MSPQELEKLKISELIVTCEARFSNYRTSAPSESRQRAERQLDRFRELEPDLNELARSNGCDVICALVRAQLSVLRINLEFALRDRSGISNTPREPQILEWIRQLHGTASGASDGIEATIYRLEEVRDVIRKQLALDRQSESTADLYCSLGQEDVKVPGAIDMQDRHNHSAANERDGCYDIPTDIPDVIRSSVSESEHRRSTNLVVDRRNEAPLYPTLENRVDSKQLLPRAQASLGLEQNPPDMGKALRLGNNPSILSGTRDPRSCRSHQSTCAGAEGIHQKTMQSGSRPSSSEHPQLATMNSRQPDLCVGIDFGSTHTAVSWSTPKEENYQTNLICQWPGEAWNENNVPTILARDASRGQTRWGFLCKGLAEDEIWKSLNLLLDPKVHKKLLENDERAPQVPRTTDQVHKLVTEYLRQVYNHISSKIPKLIKTDRTFSRQLRAKTWDSLAIDFVFSTPTTWQAPVAQCFRAIVSRAGFGEQKLHRVLPGLTEAEAAAVFTCRLERVGDVQKDDIVLSIHAGGGTTDLAFVKATGDTADSLRLDGIHPVAGVGVGSRRIDREFAQLIEDRIKKHPKTRRELPKDFSLKVSQSDDFQAWKRVLGSTLCDQPNEKFAIEVAGLESSYTNRDLGIERGQLSFTGQQLESCFDITLQEIKDLIRDALESFEASNRNKGIVRYVDHIALSGGLGSSDYVLKELTTFLDSQASKANSCVAGSKVFRSRADSQILVVEGLLYDRRTKARKLREYIARANYGIIIEEPRSEESVSGKGSPANTTDKIRWLVKFGETIQVDRPITVDITKRLKRSNQRKWTEKIVWLEGGSSNLPANVEEGLAREMQVLHSVELEVCKGTKLPSSGARTFWHRTTYDECDFKLMLSVGPSGDCDVEVSENVIKLSG</sequence>
<feature type="region of interest" description="Disordered" evidence="1">
    <location>
        <begin position="250"/>
        <end position="269"/>
    </location>
</feature>
<organism evidence="2 3">
    <name type="scientific">Fusarium ambrosium</name>
    <dbReference type="NCBI Taxonomy" id="131363"/>
    <lineage>
        <taxon>Eukaryota</taxon>
        <taxon>Fungi</taxon>
        <taxon>Dikarya</taxon>
        <taxon>Ascomycota</taxon>
        <taxon>Pezizomycotina</taxon>
        <taxon>Sordariomycetes</taxon>
        <taxon>Hypocreomycetidae</taxon>
        <taxon>Hypocreales</taxon>
        <taxon>Nectriaceae</taxon>
        <taxon>Fusarium</taxon>
        <taxon>Fusarium solani species complex</taxon>
    </lineage>
</organism>
<dbReference type="CDD" id="cd10170">
    <property type="entry name" value="ASKHA_NBD_HSP70"/>
    <property type="match status" value="1"/>
</dbReference>
<dbReference type="InterPro" id="IPR043129">
    <property type="entry name" value="ATPase_NBD"/>
</dbReference>